<evidence type="ECO:0000313" key="3">
    <source>
        <dbReference type="Proteomes" id="UP000292452"/>
    </source>
</evidence>
<keyword evidence="3" id="KW-1185">Reference proteome</keyword>
<gene>
    <name evidence="2" type="ORF">EYS09_00515</name>
</gene>
<proteinExistence type="predicted"/>
<dbReference type="Proteomes" id="UP000292452">
    <property type="component" value="Unassembled WGS sequence"/>
</dbReference>
<dbReference type="SUPFAM" id="SSF51735">
    <property type="entry name" value="NAD(P)-binding Rossmann-fold domains"/>
    <property type="match status" value="1"/>
</dbReference>
<dbReference type="RefSeq" id="WP_131121814.1">
    <property type="nucleotide sequence ID" value="NZ_SIXH01000002.1"/>
</dbReference>
<evidence type="ECO:0000259" key="1">
    <source>
        <dbReference type="Pfam" id="PF01370"/>
    </source>
</evidence>
<evidence type="ECO:0000313" key="2">
    <source>
        <dbReference type="EMBL" id="TBO61602.1"/>
    </source>
</evidence>
<dbReference type="Pfam" id="PF01370">
    <property type="entry name" value="Epimerase"/>
    <property type="match status" value="1"/>
</dbReference>
<dbReference type="InterPro" id="IPR001509">
    <property type="entry name" value="Epimerase_deHydtase"/>
</dbReference>
<organism evidence="2 3">
    <name type="scientific">Streptomyces kasugaensis</name>
    <dbReference type="NCBI Taxonomy" id="1946"/>
    <lineage>
        <taxon>Bacteria</taxon>
        <taxon>Bacillati</taxon>
        <taxon>Actinomycetota</taxon>
        <taxon>Actinomycetes</taxon>
        <taxon>Kitasatosporales</taxon>
        <taxon>Streptomycetaceae</taxon>
        <taxon>Streptomyces</taxon>
    </lineage>
</organism>
<sequence>MTTWKVALTGATGFIGSAVLTTLLETPRAGRDITVRALARTPPTGPAVPGLEWILGDLTAAESLPALVAGSDVLIHLASYIGGDEARCTQVNVHGCAALMAEARRAGVQRIIHLSTAAVYGMGPHRGIAVNEVAPAPVSPSSRTRWEGEEKALAAGGTILRPGLVLGRGDRWVVPAYAELLERVPARWDDGRGLLSLVDVGDLARLITALAYLTEPPRGIFHAGHPVPVSNGELLAALAAHKVLPSPGRENWSWQTCLEQLRKHPGKMSERQFSLLARDHWYRSDSIWEAAGCPAGPGALTRLGEAADWYRAHLATPPAR</sequence>
<feature type="domain" description="NAD-dependent epimerase/dehydratase" evidence="1">
    <location>
        <begin position="7"/>
        <end position="211"/>
    </location>
</feature>
<dbReference type="EMBL" id="SIXH01000002">
    <property type="protein sequence ID" value="TBO61602.1"/>
    <property type="molecule type" value="Genomic_DNA"/>
</dbReference>
<dbReference type="InterPro" id="IPR036291">
    <property type="entry name" value="NAD(P)-bd_dom_sf"/>
</dbReference>
<accession>A0A4Q9I1V2</accession>
<protein>
    <submittedName>
        <fullName evidence="2">NAD(P)-dependent oxidoreductase</fullName>
    </submittedName>
</protein>
<dbReference type="Gene3D" id="3.40.50.720">
    <property type="entry name" value="NAD(P)-binding Rossmann-like Domain"/>
    <property type="match status" value="1"/>
</dbReference>
<dbReference type="AlphaFoldDB" id="A0A4Q9I1V2"/>
<reference evidence="2 3" key="1">
    <citation type="submission" date="2019-02" db="EMBL/GenBank/DDBJ databases">
        <title>Draft Genome Sequence of Streptomyces sp. AM-2504, identified by 16S rRNA comparative analysis as a Streptomyces Kasugaensis strain.</title>
        <authorList>
            <person name="Napolioni V."/>
            <person name="Giuliodori A.M."/>
            <person name="Spurio R."/>
            <person name="Fabbretti A."/>
        </authorList>
    </citation>
    <scope>NUCLEOTIDE SEQUENCE [LARGE SCALE GENOMIC DNA]</scope>
    <source>
        <strain evidence="2 3">AM-2504</strain>
    </source>
</reference>
<dbReference type="PANTHER" id="PTHR43245">
    <property type="entry name" value="BIFUNCTIONAL POLYMYXIN RESISTANCE PROTEIN ARNA"/>
    <property type="match status" value="1"/>
</dbReference>
<dbReference type="InterPro" id="IPR050177">
    <property type="entry name" value="Lipid_A_modif_metabolic_enz"/>
</dbReference>
<name>A0A4Q9I1V2_STRKA</name>
<comment type="caution">
    <text evidence="2">The sequence shown here is derived from an EMBL/GenBank/DDBJ whole genome shotgun (WGS) entry which is preliminary data.</text>
</comment>